<name>A0A0A9ABZ0_ARUDO</name>
<reference evidence="1" key="1">
    <citation type="submission" date="2014-09" db="EMBL/GenBank/DDBJ databases">
        <authorList>
            <person name="Magalhaes I.L.F."/>
            <person name="Oliveira U."/>
            <person name="Santos F.R."/>
            <person name="Vidigal T.H.D.A."/>
            <person name="Brescovit A.D."/>
            <person name="Santos A.J."/>
        </authorList>
    </citation>
    <scope>NUCLEOTIDE SEQUENCE</scope>
    <source>
        <tissue evidence="1">Shoot tissue taken approximately 20 cm above the soil surface</tissue>
    </source>
</reference>
<evidence type="ECO:0000313" key="1">
    <source>
        <dbReference type="EMBL" id="JAD44572.1"/>
    </source>
</evidence>
<accession>A0A0A9ABZ0</accession>
<sequence>MERLKEPDMKYVMETSALRQGQSIRDGSNACNHLKRSSIPWSELALGPVHQAESRSV</sequence>
<proteinExistence type="predicted"/>
<protein>
    <submittedName>
        <fullName evidence="1">Uncharacterized protein</fullName>
    </submittedName>
</protein>
<dbReference type="AlphaFoldDB" id="A0A0A9ABZ0"/>
<organism evidence="1">
    <name type="scientific">Arundo donax</name>
    <name type="common">Giant reed</name>
    <name type="synonym">Donax arundinaceus</name>
    <dbReference type="NCBI Taxonomy" id="35708"/>
    <lineage>
        <taxon>Eukaryota</taxon>
        <taxon>Viridiplantae</taxon>
        <taxon>Streptophyta</taxon>
        <taxon>Embryophyta</taxon>
        <taxon>Tracheophyta</taxon>
        <taxon>Spermatophyta</taxon>
        <taxon>Magnoliopsida</taxon>
        <taxon>Liliopsida</taxon>
        <taxon>Poales</taxon>
        <taxon>Poaceae</taxon>
        <taxon>PACMAD clade</taxon>
        <taxon>Arundinoideae</taxon>
        <taxon>Arundineae</taxon>
        <taxon>Arundo</taxon>
    </lineage>
</organism>
<reference evidence="1" key="2">
    <citation type="journal article" date="2015" name="Data Brief">
        <title>Shoot transcriptome of the giant reed, Arundo donax.</title>
        <authorList>
            <person name="Barrero R.A."/>
            <person name="Guerrero F.D."/>
            <person name="Moolhuijzen P."/>
            <person name="Goolsby J.A."/>
            <person name="Tidwell J."/>
            <person name="Bellgard S.E."/>
            <person name="Bellgard M.I."/>
        </authorList>
    </citation>
    <scope>NUCLEOTIDE SEQUENCE</scope>
    <source>
        <tissue evidence="1">Shoot tissue taken approximately 20 cm above the soil surface</tissue>
    </source>
</reference>
<dbReference type="EMBL" id="GBRH01253323">
    <property type="protein sequence ID" value="JAD44572.1"/>
    <property type="molecule type" value="Transcribed_RNA"/>
</dbReference>